<proteinExistence type="predicted"/>
<dbReference type="Proteomes" id="UP000821865">
    <property type="component" value="Chromosome 11"/>
</dbReference>
<protein>
    <submittedName>
        <fullName evidence="1">Uncharacterized protein</fullName>
    </submittedName>
</protein>
<organism evidence="1 2">
    <name type="scientific">Dermacentor silvarum</name>
    <name type="common">Tick</name>
    <dbReference type="NCBI Taxonomy" id="543639"/>
    <lineage>
        <taxon>Eukaryota</taxon>
        <taxon>Metazoa</taxon>
        <taxon>Ecdysozoa</taxon>
        <taxon>Arthropoda</taxon>
        <taxon>Chelicerata</taxon>
        <taxon>Arachnida</taxon>
        <taxon>Acari</taxon>
        <taxon>Parasitiformes</taxon>
        <taxon>Ixodida</taxon>
        <taxon>Ixodoidea</taxon>
        <taxon>Ixodidae</taxon>
        <taxon>Rhipicephalinae</taxon>
        <taxon>Dermacentor</taxon>
    </lineage>
</organism>
<gene>
    <name evidence="1" type="ORF">HPB49_016231</name>
</gene>
<reference evidence="1" key="1">
    <citation type="submission" date="2020-05" db="EMBL/GenBank/DDBJ databases">
        <title>Large-scale comparative analyses of tick genomes elucidate their genetic diversity and vector capacities.</title>
        <authorList>
            <person name="Jia N."/>
            <person name="Wang J."/>
            <person name="Shi W."/>
            <person name="Du L."/>
            <person name="Sun Y."/>
            <person name="Zhan W."/>
            <person name="Jiang J."/>
            <person name="Wang Q."/>
            <person name="Zhang B."/>
            <person name="Ji P."/>
            <person name="Sakyi L.B."/>
            <person name="Cui X."/>
            <person name="Yuan T."/>
            <person name="Jiang B."/>
            <person name="Yang W."/>
            <person name="Lam T.T.-Y."/>
            <person name="Chang Q."/>
            <person name="Ding S."/>
            <person name="Wang X."/>
            <person name="Zhu J."/>
            <person name="Ruan X."/>
            <person name="Zhao L."/>
            <person name="Wei J."/>
            <person name="Que T."/>
            <person name="Du C."/>
            <person name="Cheng J."/>
            <person name="Dai P."/>
            <person name="Han X."/>
            <person name="Huang E."/>
            <person name="Gao Y."/>
            <person name="Liu J."/>
            <person name="Shao H."/>
            <person name="Ye R."/>
            <person name="Li L."/>
            <person name="Wei W."/>
            <person name="Wang X."/>
            <person name="Wang C."/>
            <person name="Yang T."/>
            <person name="Huo Q."/>
            <person name="Li W."/>
            <person name="Guo W."/>
            <person name="Chen H."/>
            <person name="Zhou L."/>
            <person name="Ni X."/>
            <person name="Tian J."/>
            <person name="Zhou Y."/>
            <person name="Sheng Y."/>
            <person name="Liu T."/>
            <person name="Pan Y."/>
            <person name="Xia L."/>
            <person name="Li J."/>
            <person name="Zhao F."/>
            <person name="Cao W."/>
        </authorList>
    </citation>
    <scope>NUCLEOTIDE SEQUENCE</scope>
    <source>
        <strain evidence="1">Dsil-2018</strain>
    </source>
</reference>
<comment type="caution">
    <text evidence="1">The sequence shown here is derived from an EMBL/GenBank/DDBJ whole genome shotgun (WGS) entry which is preliminary data.</text>
</comment>
<name>A0ACB8DJV3_DERSI</name>
<sequence>MNDAAGKDGLNGMSDAAGVIELWGVPQPLQGLTGDDRVYLQQFSLPRGEGYYAGKLLVPTEKGVPESEVDLDVRAPKWKRMQLLPFRKNVYQEHFATARRSPVDVDVYRKAKGIAVEGRAVPKPVLRLYEAKFPNCMLEGIEAGKYGPPTDVQAQCWPIALKGRDFMATVLNEAAGKTLAYLLPAIRARQAPATFTALTYEVTYHFEKYTAVRSVCLSCGDWKLRQLKALKRGPVEVCVATPGRFLFFLKDGKVNLRRCSYLVFDGVDLMLNMGLEKQIRAINALVHPVSQKLDDYIEVSCGLQTAYQSEYVEHVVVICGEAEKDDKLITIFEDILIKKCDKVIVFAGTRRSVNELASKLRILDWPAVAIHGSMTEGNRNRQLNAFRTGLATVLVATDVATRQLDDRDVRFVINYDYPPCLQDYHKRVEHAARSAGQGRAYTFIGPSDSRRAKELIAILRANKQMVAPRLHEMAKRGLDAAKY</sequence>
<dbReference type="EMBL" id="CM023480">
    <property type="protein sequence ID" value="KAH7970861.1"/>
    <property type="molecule type" value="Genomic_DNA"/>
</dbReference>
<evidence type="ECO:0000313" key="2">
    <source>
        <dbReference type="Proteomes" id="UP000821865"/>
    </source>
</evidence>
<accession>A0ACB8DJV3</accession>
<evidence type="ECO:0000313" key="1">
    <source>
        <dbReference type="EMBL" id="KAH7970861.1"/>
    </source>
</evidence>
<keyword evidence="2" id="KW-1185">Reference proteome</keyword>